<dbReference type="Gene3D" id="1.10.3210.10">
    <property type="entry name" value="Hypothetical protein af1432"/>
    <property type="match status" value="1"/>
</dbReference>
<evidence type="ECO:0000313" key="3">
    <source>
        <dbReference type="Proteomes" id="UP001375382"/>
    </source>
</evidence>
<dbReference type="PANTHER" id="PTHR33525">
    <property type="match status" value="1"/>
</dbReference>
<gene>
    <name evidence="2" type="ORF">MN202_06340</name>
</gene>
<evidence type="ECO:0000259" key="1">
    <source>
        <dbReference type="PROSITE" id="PS51833"/>
    </source>
</evidence>
<proteinExistence type="predicted"/>
<dbReference type="PANTHER" id="PTHR33525:SF6">
    <property type="entry name" value="HDOD DOMAIN-CONTAINING PROTEIN"/>
    <property type="match status" value="1"/>
</dbReference>
<evidence type="ECO:0000313" key="2">
    <source>
        <dbReference type="EMBL" id="MEH8016840.1"/>
    </source>
</evidence>
<dbReference type="Proteomes" id="UP001375382">
    <property type="component" value="Unassembled WGS sequence"/>
</dbReference>
<protein>
    <submittedName>
        <fullName evidence="2">HDOD domain-containing protein</fullName>
    </submittedName>
</protein>
<dbReference type="InterPro" id="IPR052340">
    <property type="entry name" value="RNase_Y/CdgJ"/>
</dbReference>
<dbReference type="InterPro" id="IPR013976">
    <property type="entry name" value="HDOD"/>
</dbReference>
<keyword evidence="3" id="KW-1185">Reference proteome</keyword>
<dbReference type="SUPFAM" id="SSF109604">
    <property type="entry name" value="HD-domain/PDEase-like"/>
    <property type="match status" value="1"/>
</dbReference>
<dbReference type="EMBL" id="JALAAR010000004">
    <property type="protein sequence ID" value="MEH8016840.1"/>
    <property type="molecule type" value="Genomic_DNA"/>
</dbReference>
<name>A0ABU8C4J6_9GAMM</name>
<feature type="domain" description="HDOD" evidence="1">
    <location>
        <begin position="96"/>
        <end position="310"/>
    </location>
</feature>
<reference evidence="2 3" key="1">
    <citation type="journal article" date="2023" name="Ecotoxicol. Environ. Saf.">
        <title>Mercury remediation potential of mercury-resistant strain Rheinheimera metallidurans sp. nov. isolated from a municipal waste dumping site.</title>
        <authorList>
            <person name="Yadav V."/>
            <person name="Manjhi A."/>
            <person name="Vadakedath N."/>
        </authorList>
    </citation>
    <scope>NUCLEOTIDE SEQUENCE [LARGE SCALE GENOMIC DNA]</scope>
    <source>
        <strain evidence="2 3">E-49</strain>
    </source>
</reference>
<sequence length="376" mass="41980">MSNELNQPSDSLVQRFVDQLVGVDPAHKRLGYQIRTGQLAAERTLLDVEAKAQRLRAAGAEAKAQFAEFAQAHLHDQVADELVRKLHNIDLVSSTLFDPGDAYYALLDTLAGKVVTVNKLDPLISSVSWLTEDLLRLVNQPQYRNRTSSGAMVKDIKTALRYLGVESLQLIVPVYAMRRMMPHSTEPFLALKNKLWDYSLAVAIAARRLAQDSAEHPYNAFCVGLFHTLGHAVVTRNYLRTYQQVKQAQLLLARESRDVQLTDALDNLQPDASFLCESLQEFAGVLSADVTSRWQLQTLPLCQTLDQLAEGLGFAGSSPLARLVQQAQVYVQWQELKSTQFISANETKSWFSSVQLSEEAVQILSQTNLKRLGVDI</sequence>
<dbReference type="PROSITE" id="PS51833">
    <property type="entry name" value="HDOD"/>
    <property type="match status" value="1"/>
</dbReference>
<dbReference type="RefSeq" id="WP_335735257.1">
    <property type="nucleotide sequence ID" value="NZ_JALAAR010000004.1"/>
</dbReference>
<comment type="caution">
    <text evidence="2">The sequence shown here is derived from an EMBL/GenBank/DDBJ whole genome shotgun (WGS) entry which is preliminary data.</text>
</comment>
<accession>A0ABU8C4J6</accession>
<organism evidence="2 3">
    <name type="scientific">Rheinheimera muenzenbergensis</name>
    <dbReference type="NCBI Taxonomy" id="1193628"/>
    <lineage>
        <taxon>Bacteria</taxon>
        <taxon>Pseudomonadati</taxon>
        <taxon>Pseudomonadota</taxon>
        <taxon>Gammaproteobacteria</taxon>
        <taxon>Chromatiales</taxon>
        <taxon>Chromatiaceae</taxon>
        <taxon>Rheinheimera</taxon>
    </lineage>
</organism>
<dbReference type="Pfam" id="PF08668">
    <property type="entry name" value="HDOD"/>
    <property type="match status" value="1"/>
</dbReference>